<feature type="transmembrane region" description="Helical" evidence="1">
    <location>
        <begin position="80"/>
        <end position="100"/>
    </location>
</feature>
<keyword evidence="1" id="KW-1133">Transmembrane helix</keyword>
<dbReference type="PIRSF" id="PIRSF019083">
    <property type="entry name" value="UCP019083_VanZ"/>
    <property type="match status" value="1"/>
</dbReference>
<dbReference type="InterPro" id="IPR016747">
    <property type="entry name" value="Phosphotransbutyrylase"/>
</dbReference>
<dbReference type="RefSeq" id="WP_098177851.1">
    <property type="nucleotide sequence ID" value="NZ_NUEQ01000112.1"/>
</dbReference>
<keyword evidence="1" id="KW-0812">Transmembrane</keyword>
<evidence type="ECO:0000256" key="1">
    <source>
        <dbReference type="SAM" id="Phobius"/>
    </source>
</evidence>
<dbReference type="InterPro" id="IPR006976">
    <property type="entry name" value="VanZ-like"/>
</dbReference>
<feature type="transmembrane region" description="Helical" evidence="1">
    <location>
        <begin position="52"/>
        <end position="73"/>
    </location>
</feature>
<dbReference type="AlphaFoldDB" id="A0AAX0RQF4"/>
<protein>
    <submittedName>
        <fullName evidence="3">VanZ family protein</fullName>
    </submittedName>
</protein>
<keyword evidence="1" id="KW-0472">Membrane</keyword>
<organism evidence="3 4">
    <name type="scientific">Peribacillus butanolivorans</name>
    <dbReference type="NCBI Taxonomy" id="421767"/>
    <lineage>
        <taxon>Bacteria</taxon>
        <taxon>Bacillati</taxon>
        <taxon>Bacillota</taxon>
        <taxon>Bacilli</taxon>
        <taxon>Bacillales</taxon>
        <taxon>Bacillaceae</taxon>
        <taxon>Peribacillus</taxon>
    </lineage>
</organism>
<feature type="domain" description="VanZ-like" evidence="2">
    <location>
        <begin position="12"/>
        <end position="156"/>
    </location>
</feature>
<proteinExistence type="predicted"/>
<gene>
    <name evidence="3" type="ORF">CN689_25320</name>
</gene>
<dbReference type="EMBL" id="NUEQ01000112">
    <property type="protein sequence ID" value="PEJ25970.1"/>
    <property type="molecule type" value="Genomic_DNA"/>
</dbReference>
<sequence>MIRKFCKWLFPVLFVLWAMLIFFFSSQTYEEQRISPFLAQLNTPFLYEKLSGISFMYGGLEVSVHTAGVAGFLEFFIRKGAHLIIFFVFGFLTISVWRTFVKNSIITFSGSLLCVLFYASADELHQKFTGGRTPLWQDVMLDTFGGLLGILCFLIINRRRKRH</sequence>
<dbReference type="NCBIfam" id="NF037970">
    <property type="entry name" value="vanZ_1"/>
    <property type="match status" value="1"/>
</dbReference>
<evidence type="ECO:0000313" key="3">
    <source>
        <dbReference type="EMBL" id="PEJ25970.1"/>
    </source>
</evidence>
<evidence type="ECO:0000313" key="4">
    <source>
        <dbReference type="Proteomes" id="UP000220106"/>
    </source>
</evidence>
<dbReference type="Pfam" id="PF04892">
    <property type="entry name" value="VanZ"/>
    <property type="match status" value="1"/>
</dbReference>
<evidence type="ECO:0000259" key="2">
    <source>
        <dbReference type="Pfam" id="PF04892"/>
    </source>
</evidence>
<accession>A0AAX0RQF4</accession>
<reference evidence="3 4" key="1">
    <citation type="submission" date="2017-09" db="EMBL/GenBank/DDBJ databases">
        <title>Large-scale bioinformatics analysis of Bacillus genomes uncovers conserved roles of natural products in bacterial physiology.</title>
        <authorList>
            <consortium name="Agbiome Team Llc"/>
            <person name="Bleich R.M."/>
            <person name="Kirk G.J."/>
            <person name="Santa Maria K.C."/>
            <person name="Allen S.E."/>
            <person name="Farag S."/>
            <person name="Shank E.A."/>
            <person name="Bowers A."/>
        </authorList>
    </citation>
    <scope>NUCLEOTIDE SEQUENCE [LARGE SCALE GENOMIC DNA]</scope>
    <source>
        <strain evidence="3 4">AFS003229</strain>
    </source>
</reference>
<comment type="caution">
    <text evidence="3">The sequence shown here is derived from an EMBL/GenBank/DDBJ whole genome shotgun (WGS) entry which is preliminary data.</text>
</comment>
<dbReference type="Proteomes" id="UP000220106">
    <property type="component" value="Unassembled WGS sequence"/>
</dbReference>
<feature type="transmembrane region" description="Helical" evidence="1">
    <location>
        <begin position="139"/>
        <end position="156"/>
    </location>
</feature>
<name>A0AAX0RQF4_9BACI</name>